<dbReference type="InterPro" id="IPR036378">
    <property type="entry name" value="FAS1_dom_sf"/>
</dbReference>
<dbReference type="SMART" id="SM00554">
    <property type="entry name" value="FAS1"/>
    <property type="match status" value="2"/>
</dbReference>
<dbReference type="InterPro" id="IPR000782">
    <property type="entry name" value="FAS1_domain"/>
</dbReference>
<evidence type="ECO:0000313" key="4">
    <source>
        <dbReference type="Proteomes" id="UP001200145"/>
    </source>
</evidence>
<keyword evidence="1" id="KW-0732">Signal</keyword>
<reference evidence="3 4" key="1">
    <citation type="submission" date="2022-01" db="EMBL/GenBank/DDBJ databases">
        <title>Flavihumibacter sp. nov., isolated from sediment of a river.</title>
        <authorList>
            <person name="Liu H."/>
        </authorList>
    </citation>
    <scope>NUCLEOTIDE SEQUENCE [LARGE SCALE GENOMIC DNA]</scope>
    <source>
        <strain evidence="3 4">RY-1</strain>
    </source>
</reference>
<dbReference type="Pfam" id="PF02469">
    <property type="entry name" value="Fasciclin"/>
    <property type="match status" value="2"/>
</dbReference>
<evidence type="ECO:0000313" key="3">
    <source>
        <dbReference type="EMBL" id="MCF1715765.1"/>
    </source>
</evidence>
<organism evidence="3 4">
    <name type="scientific">Flavihumibacter fluminis</name>
    <dbReference type="NCBI Taxonomy" id="2909236"/>
    <lineage>
        <taxon>Bacteria</taxon>
        <taxon>Pseudomonadati</taxon>
        <taxon>Bacteroidota</taxon>
        <taxon>Chitinophagia</taxon>
        <taxon>Chitinophagales</taxon>
        <taxon>Chitinophagaceae</taxon>
        <taxon>Flavihumibacter</taxon>
    </lineage>
</organism>
<proteinExistence type="predicted"/>
<feature type="chain" id="PRO_5047410052" evidence="1">
    <location>
        <begin position="20"/>
        <end position="325"/>
    </location>
</feature>
<feature type="signal peptide" evidence="1">
    <location>
        <begin position="1"/>
        <end position="19"/>
    </location>
</feature>
<dbReference type="PANTHER" id="PTHR10900">
    <property type="entry name" value="PERIOSTIN-RELATED"/>
    <property type="match status" value="1"/>
</dbReference>
<sequence length="325" mass="33772">MLNKTILQFARTWALPLLAVLFLASCQKMGPVPPPWKNQAKKKTIWEVASSDGRFSLLKAAVARTGLVPALNDKKANLTVFAPTDDAFRAAGFRTVSDIAKAPVDVLKAILLYHVVGDEVFAAEIPQASNTPVPSLNGQPLYVTRTSAGNVFINGVKVIIADIDCSNGVIHVVDRVLIPAPGNIVALASGNSNLSFLVAAVIRAGATGTDVAAILSSDGPFTVFAPTNQAFAAAGLTSVEVINNADPAFLLNVLAYHVIAGARVFSSDLVDGADVPTFQGSTLEISLGSGARVKGNANATASNITITDLLATNGVVHVIDQVLLP</sequence>
<dbReference type="PROSITE" id="PS50213">
    <property type="entry name" value="FAS1"/>
    <property type="match status" value="2"/>
</dbReference>
<dbReference type="SUPFAM" id="SSF82153">
    <property type="entry name" value="FAS1 domain"/>
    <property type="match status" value="2"/>
</dbReference>
<name>A0ABS9BK94_9BACT</name>
<dbReference type="EMBL" id="JAKEVY010000003">
    <property type="protein sequence ID" value="MCF1715765.1"/>
    <property type="molecule type" value="Genomic_DNA"/>
</dbReference>
<comment type="caution">
    <text evidence="3">The sequence shown here is derived from an EMBL/GenBank/DDBJ whole genome shotgun (WGS) entry which is preliminary data.</text>
</comment>
<dbReference type="Proteomes" id="UP001200145">
    <property type="component" value="Unassembled WGS sequence"/>
</dbReference>
<evidence type="ECO:0000256" key="1">
    <source>
        <dbReference type="SAM" id="SignalP"/>
    </source>
</evidence>
<keyword evidence="4" id="KW-1185">Reference proteome</keyword>
<protein>
    <submittedName>
        <fullName evidence="3">Fasciclin domain-containing protein</fullName>
    </submittedName>
</protein>
<feature type="domain" description="FAS1" evidence="2">
    <location>
        <begin position="42"/>
        <end position="177"/>
    </location>
</feature>
<dbReference type="InterPro" id="IPR050904">
    <property type="entry name" value="Adhesion/Biosynth-related"/>
</dbReference>
<dbReference type="PROSITE" id="PS51257">
    <property type="entry name" value="PROKAR_LIPOPROTEIN"/>
    <property type="match status" value="1"/>
</dbReference>
<feature type="domain" description="FAS1" evidence="2">
    <location>
        <begin position="181"/>
        <end position="323"/>
    </location>
</feature>
<dbReference type="RefSeq" id="WP_234866714.1">
    <property type="nucleotide sequence ID" value="NZ_JAKEVY010000003.1"/>
</dbReference>
<evidence type="ECO:0000259" key="2">
    <source>
        <dbReference type="PROSITE" id="PS50213"/>
    </source>
</evidence>
<dbReference type="PANTHER" id="PTHR10900:SF77">
    <property type="entry name" value="FI19380P1"/>
    <property type="match status" value="1"/>
</dbReference>
<gene>
    <name evidence="3" type="ORF">L0U88_14090</name>
</gene>
<dbReference type="Gene3D" id="2.30.180.10">
    <property type="entry name" value="FAS1 domain"/>
    <property type="match status" value="2"/>
</dbReference>
<accession>A0ABS9BK94</accession>